<dbReference type="Proteomes" id="UP001225356">
    <property type="component" value="Unassembled WGS sequence"/>
</dbReference>
<evidence type="ECO:0000313" key="3">
    <source>
        <dbReference type="Proteomes" id="UP001225356"/>
    </source>
</evidence>
<name>A0ABT9QFN6_9ACTN</name>
<accession>A0ABT9QFN6</accession>
<evidence type="ECO:0000256" key="1">
    <source>
        <dbReference type="SAM" id="MobiDB-lite"/>
    </source>
</evidence>
<comment type="caution">
    <text evidence="2">The sequence shown here is derived from an EMBL/GenBank/DDBJ whole genome shotgun (WGS) entry which is preliminary data.</text>
</comment>
<dbReference type="EMBL" id="JAUSQU010000001">
    <property type="protein sequence ID" value="MDP9845180.1"/>
    <property type="molecule type" value="Genomic_DNA"/>
</dbReference>
<organism evidence="2 3">
    <name type="scientific">Streptosporangium lutulentum</name>
    <dbReference type="NCBI Taxonomy" id="1461250"/>
    <lineage>
        <taxon>Bacteria</taxon>
        <taxon>Bacillati</taxon>
        <taxon>Actinomycetota</taxon>
        <taxon>Actinomycetes</taxon>
        <taxon>Streptosporangiales</taxon>
        <taxon>Streptosporangiaceae</taxon>
        <taxon>Streptosporangium</taxon>
    </lineage>
</organism>
<proteinExistence type="predicted"/>
<evidence type="ECO:0000313" key="2">
    <source>
        <dbReference type="EMBL" id="MDP9845180.1"/>
    </source>
</evidence>
<sequence>MTAGAPSMRKRCGVSGRRRVLGSSSDQVVPSAVPSIETSAGALNSRLVVSISASLMIPAPARRITSQSLPPSRRRAVSQPSAWCRARPGAMTLLGEE</sequence>
<keyword evidence="3" id="KW-1185">Reference proteome</keyword>
<feature type="compositionally biased region" description="Basic residues" evidence="1">
    <location>
        <begin position="8"/>
        <end position="20"/>
    </location>
</feature>
<reference evidence="2 3" key="1">
    <citation type="submission" date="2023-07" db="EMBL/GenBank/DDBJ databases">
        <title>Sequencing the genomes of 1000 actinobacteria strains.</title>
        <authorList>
            <person name="Klenk H.-P."/>
        </authorList>
    </citation>
    <scope>NUCLEOTIDE SEQUENCE [LARGE SCALE GENOMIC DNA]</scope>
    <source>
        <strain evidence="2 3">DSM 46740</strain>
    </source>
</reference>
<gene>
    <name evidence="2" type="ORF">J2853_004391</name>
</gene>
<feature type="region of interest" description="Disordered" evidence="1">
    <location>
        <begin position="1"/>
        <end position="26"/>
    </location>
</feature>
<protein>
    <submittedName>
        <fullName evidence="2">Uncharacterized protein</fullName>
    </submittedName>
</protein>